<evidence type="ECO:0000313" key="3">
    <source>
        <dbReference type="Proteomes" id="UP000436088"/>
    </source>
</evidence>
<dbReference type="EMBL" id="VEPZ02000129">
    <property type="protein sequence ID" value="KAE8732938.1"/>
    <property type="molecule type" value="Genomic_DNA"/>
</dbReference>
<protein>
    <submittedName>
        <fullName evidence="2">Uncharacterized protein</fullName>
    </submittedName>
</protein>
<sequence>MRSRNRWSLHRAGRLSSAVTAVHRRRRRERKASFETPFHPEHGSEIRVLKAVAKGLKKSGGGGVVEFERAMKLGRGFYGKVIKIQAMKTLLQMEFRIKAIS</sequence>
<evidence type="ECO:0000256" key="1">
    <source>
        <dbReference type="SAM" id="MobiDB-lite"/>
    </source>
</evidence>
<dbReference type="Proteomes" id="UP000436088">
    <property type="component" value="Unassembled WGS sequence"/>
</dbReference>
<gene>
    <name evidence="2" type="ORF">F3Y22_tig00001674pilonHSYRG00062</name>
</gene>
<feature type="region of interest" description="Disordered" evidence="1">
    <location>
        <begin position="18"/>
        <end position="39"/>
    </location>
</feature>
<comment type="caution">
    <text evidence="2">The sequence shown here is derived from an EMBL/GenBank/DDBJ whole genome shotgun (WGS) entry which is preliminary data.</text>
</comment>
<keyword evidence="3" id="KW-1185">Reference proteome</keyword>
<reference evidence="2" key="1">
    <citation type="submission" date="2019-09" db="EMBL/GenBank/DDBJ databases">
        <title>Draft genome information of white flower Hibiscus syriacus.</title>
        <authorList>
            <person name="Kim Y.-M."/>
        </authorList>
    </citation>
    <scope>NUCLEOTIDE SEQUENCE [LARGE SCALE GENOMIC DNA]</scope>
    <source>
        <strain evidence="2">YM2019G1</strain>
    </source>
</reference>
<name>A0A6A3CZQ3_HIBSY</name>
<organism evidence="2 3">
    <name type="scientific">Hibiscus syriacus</name>
    <name type="common">Rose of Sharon</name>
    <dbReference type="NCBI Taxonomy" id="106335"/>
    <lineage>
        <taxon>Eukaryota</taxon>
        <taxon>Viridiplantae</taxon>
        <taxon>Streptophyta</taxon>
        <taxon>Embryophyta</taxon>
        <taxon>Tracheophyta</taxon>
        <taxon>Spermatophyta</taxon>
        <taxon>Magnoliopsida</taxon>
        <taxon>eudicotyledons</taxon>
        <taxon>Gunneridae</taxon>
        <taxon>Pentapetalae</taxon>
        <taxon>rosids</taxon>
        <taxon>malvids</taxon>
        <taxon>Malvales</taxon>
        <taxon>Malvaceae</taxon>
        <taxon>Malvoideae</taxon>
        <taxon>Hibiscus</taxon>
    </lineage>
</organism>
<accession>A0A6A3CZQ3</accession>
<dbReference type="AlphaFoldDB" id="A0A6A3CZQ3"/>
<evidence type="ECO:0000313" key="2">
    <source>
        <dbReference type="EMBL" id="KAE8732938.1"/>
    </source>
</evidence>
<proteinExistence type="predicted"/>